<keyword evidence="8 15" id="KW-0547">Nucleotide-binding</keyword>
<feature type="binding site" evidence="15">
    <location>
        <position position="316"/>
    </location>
    <ligand>
        <name>ATP</name>
        <dbReference type="ChEBI" id="CHEBI:30616"/>
    </ligand>
</feature>
<keyword evidence="6 22" id="KW-0436">Ligase</keyword>
<reference evidence="22 23" key="1">
    <citation type="submission" date="2018-08" db="EMBL/GenBank/DDBJ databases">
        <title>A genome reference for cultivated species of the human gut microbiota.</title>
        <authorList>
            <person name="Zou Y."/>
            <person name="Xue W."/>
            <person name="Luo G."/>
        </authorList>
    </citation>
    <scope>NUCLEOTIDE SEQUENCE [LARGE SCALE GENOMIC DNA]</scope>
    <source>
        <strain evidence="22 23">AM37-3BH</strain>
    </source>
</reference>
<sequence length="444" mass="50407">MSRYTKDDIFRMVEEEDVEFIRLQFTDIFGTLKNIAITSSQLEKALDNKCMFDGSSVEGFVRIEESDMYLYPDYDTFEIFPWRPQQGKVARLICDVYTPDGKPFEGDPRWILKKTIKEANEMGYRFDVGPECEFFLFHTDDNGLPTTLSHEKAGYFDLGPNDLGENIRRDMVLTLEDMGFEIEASHHEVAPAQHEIDFKYDEALKTADNIQTFKMTVKTIAKRHGLYATFMPKPKFGISGSGMHINMSLATEAGKNIFADENGKIGLSDDAYHFIAGIMKHARGMSAITNPLVNSYKRLVPGYEAPVYIAWSAKNRSPLIRIPASRGNGTRVELRNPDPTANPYLVLALCLAAGLDGIKNKIEVPESVDCNIYEMTPGERRAAGIENMPADLKEAVDCLVADEFLCSVLGEHITTKYVEAKMKEWENYTTRVSQWEIDEYLYKY</sequence>
<feature type="binding site" evidence="16">
    <location>
        <position position="195"/>
    </location>
    <ligand>
        <name>Mg(2+)</name>
        <dbReference type="ChEBI" id="CHEBI:18420"/>
        <label>1</label>
    </ligand>
</feature>
<dbReference type="Gene3D" id="3.10.20.70">
    <property type="entry name" value="Glutamine synthetase, N-terminal domain"/>
    <property type="match status" value="1"/>
</dbReference>
<dbReference type="Gene3D" id="3.30.590.10">
    <property type="entry name" value="Glutamine synthetase/guanido kinase, catalytic domain"/>
    <property type="match status" value="1"/>
</dbReference>
<evidence type="ECO:0000256" key="19">
    <source>
        <dbReference type="RuleBase" id="RU000384"/>
    </source>
</evidence>
<evidence type="ECO:0000256" key="16">
    <source>
        <dbReference type="PIRSR" id="PIRSR604809-3"/>
    </source>
</evidence>
<dbReference type="InterPro" id="IPR036651">
    <property type="entry name" value="Gln_synt_N_sf"/>
</dbReference>
<feature type="domain" description="GS beta-grasp" evidence="20">
    <location>
        <begin position="16"/>
        <end position="101"/>
    </location>
</feature>
<feature type="binding site" evidence="16">
    <location>
        <position position="188"/>
    </location>
    <ligand>
        <name>Mg(2+)</name>
        <dbReference type="ChEBI" id="CHEBI:18420"/>
        <label>1</label>
    </ligand>
</feature>
<keyword evidence="7 16" id="KW-0479">Metal-binding</keyword>
<keyword evidence="5" id="KW-0963">Cytoplasm</keyword>
<evidence type="ECO:0000256" key="2">
    <source>
        <dbReference type="ARBA" id="ARBA00009897"/>
    </source>
</evidence>
<feature type="binding site" evidence="16">
    <location>
        <position position="131"/>
    </location>
    <ligand>
        <name>Mg(2+)</name>
        <dbReference type="ChEBI" id="CHEBI:18420"/>
        <label>1</label>
    </ligand>
</feature>
<evidence type="ECO:0000256" key="14">
    <source>
        <dbReference type="PIRSR" id="PIRSR604809-1"/>
    </source>
</evidence>
<dbReference type="GO" id="GO:0005737">
    <property type="term" value="C:cytoplasm"/>
    <property type="evidence" value="ECO:0007669"/>
    <property type="project" value="UniProtKB-SubCell"/>
</dbReference>
<evidence type="ECO:0000256" key="3">
    <source>
        <dbReference type="ARBA" id="ARBA00012937"/>
    </source>
</evidence>
<feature type="binding site" evidence="14">
    <location>
        <position position="304"/>
    </location>
    <ligand>
        <name>L-glutamate</name>
        <dbReference type="ChEBI" id="CHEBI:29985"/>
    </ligand>
</feature>
<dbReference type="NCBIfam" id="TIGR00653">
    <property type="entry name" value="GlnA"/>
    <property type="match status" value="1"/>
</dbReference>
<dbReference type="PROSITE" id="PS00180">
    <property type="entry name" value="GLNA_1"/>
    <property type="match status" value="1"/>
</dbReference>
<dbReference type="PANTHER" id="PTHR43407">
    <property type="entry name" value="GLUTAMINE SYNTHETASE"/>
    <property type="match status" value="1"/>
</dbReference>
<comment type="subcellular location">
    <subcellularLocation>
        <location evidence="1">Cytoplasm</location>
    </subcellularLocation>
</comment>
<keyword evidence="9 15" id="KW-0067">ATP-binding</keyword>
<feature type="binding site" evidence="16">
    <location>
        <position position="333"/>
    </location>
    <ligand>
        <name>Mg(2+)</name>
        <dbReference type="ChEBI" id="CHEBI:18420"/>
        <label>1</label>
    </ligand>
</feature>
<dbReference type="Pfam" id="PF00120">
    <property type="entry name" value="Gln-synt_C"/>
    <property type="match status" value="1"/>
</dbReference>
<accession>A0A413YTM4</accession>
<dbReference type="Proteomes" id="UP000285844">
    <property type="component" value="Unassembled WGS sequence"/>
</dbReference>
<evidence type="ECO:0000313" key="22">
    <source>
        <dbReference type="EMBL" id="RHC12414.1"/>
    </source>
</evidence>
<evidence type="ECO:0000256" key="7">
    <source>
        <dbReference type="ARBA" id="ARBA00022723"/>
    </source>
</evidence>
<comment type="similarity">
    <text evidence="2 18 19">Belongs to the glutamine synthetase family.</text>
</comment>
<dbReference type="PANTHER" id="PTHR43407:SF1">
    <property type="entry name" value="LENGSIN"/>
    <property type="match status" value="1"/>
</dbReference>
<dbReference type="SUPFAM" id="SSF55931">
    <property type="entry name" value="Glutamine synthetase/guanido kinase"/>
    <property type="match status" value="1"/>
</dbReference>
<evidence type="ECO:0000256" key="8">
    <source>
        <dbReference type="ARBA" id="ARBA00022741"/>
    </source>
</evidence>
<feature type="binding site" evidence="15">
    <location>
        <begin position="198"/>
        <end position="200"/>
    </location>
    <ligand>
        <name>ATP</name>
        <dbReference type="ChEBI" id="CHEBI:30616"/>
    </ligand>
</feature>
<dbReference type="EMBL" id="QSHM01000011">
    <property type="protein sequence ID" value="RHC12414.1"/>
    <property type="molecule type" value="Genomic_DNA"/>
</dbReference>
<feature type="modified residue" description="O-AMP-tyrosine" evidence="17">
    <location>
        <position position="373"/>
    </location>
</feature>
<evidence type="ECO:0000259" key="21">
    <source>
        <dbReference type="PROSITE" id="PS51987"/>
    </source>
</evidence>
<evidence type="ECO:0000256" key="10">
    <source>
        <dbReference type="ARBA" id="ARBA00022842"/>
    </source>
</evidence>
<feature type="binding site" evidence="14">
    <location>
        <position position="335"/>
    </location>
    <ligand>
        <name>L-glutamate</name>
        <dbReference type="ChEBI" id="CHEBI:29985"/>
    </ligand>
</feature>
<dbReference type="RefSeq" id="WP_118362844.1">
    <property type="nucleotide sequence ID" value="NZ_QSHM01000011.1"/>
</dbReference>
<keyword evidence="10 16" id="KW-0460">Magnesium</keyword>
<dbReference type="GO" id="GO:0006542">
    <property type="term" value="P:glutamine biosynthetic process"/>
    <property type="evidence" value="ECO:0007669"/>
    <property type="project" value="InterPro"/>
</dbReference>
<dbReference type="InterPro" id="IPR014746">
    <property type="entry name" value="Gln_synth/guanido_kin_cat_dom"/>
</dbReference>
<evidence type="ECO:0000256" key="13">
    <source>
        <dbReference type="ARBA" id="ARBA00049436"/>
    </source>
</evidence>
<dbReference type="FunFam" id="3.10.20.70:FF:000005">
    <property type="entry name" value="Glutamine synthetase"/>
    <property type="match status" value="1"/>
</dbReference>
<dbReference type="Pfam" id="PF03951">
    <property type="entry name" value="Gln-synt_N"/>
    <property type="match status" value="1"/>
</dbReference>
<gene>
    <name evidence="22" type="primary">glnA</name>
    <name evidence="22" type="ORF">DW858_09855</name>
</gene>
<keyword evidence="17" id="KW-0597">Phosphoprotein</keyword>
<evidence type="ECO:0000256" key="18">
    <source>
        <dbReference type="PROSITE-ProRule" id="PRU01330"/>
    </source>
</evidence>
<comment type="catalytic activity">
    <reaction evidence="13">
        <text>L-glutamate + NH4(+) + ATP = L-glutamine + ADP + phosphate + H(+)</text>
        <dbReference type="Rhea" id="RHEA:16169"/>
        <dbReference type="ChEBI" id="CHEBI:15378"/>
        <dbReference type="ChEBI" id="CHEBI:28938"/>
        <dbReference type="ChEBI" id="CHEBI:29985"/>
        <dbReference type="ChEBI" id="CHEBI:30616"/>
        <dbReference type="ChEBI" id="CHEBI:43474"/>
        <dbReference type="ChEBI" id="CHEBI:58359"/>
        <dbReference type="ChEBI" id="CHEBI:456216"/>
        <dbReference type="EC" id="6.3.1.2"/>
    </reaction>
</comment>
<evidence type="ECO:0000256" key="15">
    <source>
        <dbReference type="PIRSR" id="PIRSR604809-2"/>
    </source>
</evidence>
<dbReference type="GO" id="GO:0046872">
    <property type="term" value="F:metal ion binding"/>
    <property type="evidence" value="ECO:0007669"/>
    <property type="project" value="UniProtKB-KW"/>
</dbReference>
<dbReference type="PROSITE" id="PS51986">
    <property type="entry name" value="GS_BETA_GRASP"/>
    <property type="match status" value="1"/>
</dbReference>
<dbReference type="InterPro" id="IPR008147">
    <property type="entry name" value="Gln_synt_N"/>
</dbReference>
<evidence type="ECO:0000256" key="12">
    <source>
        <dbReference type="ARBA" id="ARBA00030668"/>
    </source>
</evidence>
<dbReference type="GO" id="GO:0005524">
    <property type="term" value="F:ATP binding"/>
    <property type="evidence" value="ECO:0007669"/>
    <property type="project" value="UniProtKB-KW"/>
</dbReference>
<feature type="binding site" evidence="15">
    <location>
        <position position="183"/>
    </location>
    <ligand>
        <name>ATP</name>
        <dbReference type="ChEBI" id="CHEBI:30616"/>
    </ligand>
</feature>
<evidence type="ECO:0000259" key="20">
    <source>
        <dbReference type="PROSITE" id="PS51986"/>
    </source>
</evidence>
<evidence type="ECO:0000256" key="4">
    <source>
        <dbReference type="ARBA" id="ARBA00021364"/>
    </source>
</evidence>
<feature type="domain" description="GS catalytic" evidence="21">
    <location>
        <begin position="108"/>
        <end position="444"/>
    </location>
</feature>
<dbReference type="FunFam" id="3.30.590.10:FF:000003">
    <property type="entry name" value="Glutamine synthetase 2"/>
    <property type="match status" value="1"/>
</dbReference>
<evidence type="ECO:0000256" key="1">
    <source>
        <dbReference type="ARBA" id="ARBA00004496"/>
    </source>
</evidence>
<protein>
    <recommendedName>
        <fullName evidence="4">Glutamine synthetase</fullName>
        <ecNumber evidence="3">6.3.1.2</ecNumber>
    </recommendedName>
    <alternativeName>
        <fullName evidence="12">Glutamate--ammonia ligase</fullName>
    </alternativeName>
    <alternativeName>
        <fullName evidence="11">Glutamine synthetase I alpha</fullName>
    </alternativeName>
</protein>
<dbReference type="GO" id="GO:0004356">
    <property type="term" value="F:glutamine synthetase activity"/>
    <property type="evidence" value="ECO:0007669"/>
    <property type="project" value="UniProtKB-EC"/>
</dbReference>
<dbReference type="EC" id="6.3.1.2" evidence="3"/>
<evidence type="ECO:0000256" key="17">
    <source>
        <dbReference type="PIRSR" id="PIRSR604809-50"/>
    </source>
</evidence>
<feature type="binding site" evidence="14">
    <location>
        <position position="316"/>
    </location>
    <ligand>
        <name>L-glutamate</name>
        <dbReference type="ChEBI" id="CHEBI:29985"/>
    </ligand>
</feature>
<evidence type="ECO:0000313" key="23">
    <source>
        <dbReference type="Proteomes" id="UP000285844"/>
    </source>
</evidence>
<feature type="binding site" evidence="14">
    <location>
        <position position="298"/>
    </location>
    <ligand>
        <name>L-glutamate</name>
        <dbReference type="ChEBI" id="CHEBI:29985"/>
    </ligand>
</feature>
<comment type="caution">
    <text evidence="22">The sequence shown here is derived from an EMBL/GenBank/DDBJ whole genome shotgun (WGS) entry which is preliminary data.</text>
</comment>
<proteinExistence type="inferred from homology"/>
<evidence type="ECO:0000256" key="9">
    <source>
        <dbReference type="ARBA" id="ARBA00022840"/>
    </source>
</evidence>
<name>A0A413YTM4_9FIRM</name>
<feature type="binding site" evidence="16">
    <location>
        <position position="244"/>
    </location>
    <ligand>
        <name>Mg(2+)</name>
        <dbReference type="ChEBI" id="CHEBI:18420"/>
        <label>1</label>
    </ligand>
</feature>
<dbReference type="AlphaFoldDB" id="A0A413YTM4"/>
<dbReference type="InterPro" id="IPR027302">
    <property type="entry name" value="Gln_synth_N_conserv_site"/>
</dbReference>
<dbReference type="InterPro" id="IPR008146">
    <property type="entry name" value="Gln_synth_cat_dom"/>
</dbReference>
<dbReference type="PROSITE" id="PS51987">
    <property type="entry name" value="GS_CATALYTIC"/>
    <property type="match status" value="1"/>
</dbReference>
<organism evidence="22 23">
    <name type="scientific">Lachnospira eligens</name>
    <dbReference type="NCBI Taxonomy" id="39485"/>
    <lineage>
        <taxon>Bacteria</taxon>
        <taxon>Bacillati</taxon>
        <taxon>Bacillota</taxon>
        <taxon>Clostridia</taxon>
        <taxon>Lachnospirales</taxon>
        <taxon>Lachnospiraceae</taxon>
        <taxon>Lachnospira</taxon>
    </lineage>
</organism>
<dbReference type="InterPro" id="IPR004809">
    <property type="entry name" value="Gln_synth_I"/>
</dbReference>
<evidence type="ECO:0000256" key="11">
    <source>
        <dbReference type="ARBA" id="ARBA00030136"/>
    </source>
</evidence>
<feature type="binding site" evidence="16">
    <location>
        <position position="133"/>
    </location>
    <ligand>
        <name>Mg(2+)</name>
        <dbReference type="ChEBI" id="CHEBI:18420"/>
        <label>1</label>
    </ligand>
</feature>
<evidence type="ECO:0000256" key="5">
    <source>
        <dbReference type="ARBA" id="ARBA00022490"/>
    </source>
</evidence>
<comment type="cofactor">
    <cofactor evidence="16">
        <name>Mg(2+)</name>
        <dbReference type="ChEBI" id="CHEBI:18420"/>
    </cofactor>
    <text evidence="16">Binds 2 Mg(2+) ions per subunit.</text>
</comment>
<evidence type="ECO:0000256" key="6">
    <source>
        <dbReference type="ARBA" id="ARBA00022598"/>
    </source>
</evidence>
<dbReference type="SUPFAM" id="SSF54368">
    <property type="entry name" value="Glutamine synthetase, N-terminal domain"/>
    <property type="match status" value="1"/>
</dbReference>
<dbReference type="GO" id="GO:0016020">
    <property type="term" value="C:membrane"/>
    <property type="evidence" value="ECO:0007669"/>
    <property type="project" value="TreeGrafter"/>
</dbReference>
<dbReference type="SMART" id="SM01230">
    <property type="entry name" value="Gln-synt_C"/>
    <property type="match status" value="1"/>
</dbReference>